<organism evidence="2 3">
    <name type="scientific">Owenia fusiformis</name>
    <name type="common">Polychaete worm</name>
    <dbReference type="NCBI Taxonomy" id="6347"/>
    <lineage>
        <taxon>Eukaryota</taxon>
        <taxon>Metazoa</taxon>
        <taxon>Spiralia</taxon>
        <taxon>Lophotrochozoa</taxon>
        <taxon>Annelida</taxon>
        <taxon>Polychaeta</taxon>
        <taxon>Sedentaria</taxon>
        <taxon>Canalipalpata</taxon>
        <taxon>Sabellida</taxon>
        <taxon>Oweniida</taxon>
        <taxon>Oweniidae</taxon>
        <taxon>Owenia</taxon>
    </lineage>
</organism>
<protein>
    <submittedName>
        <fullName evidence="2">Uncharacterized protein</fullName>
    </submittedName>
</protein>
<gene>
    <name evidence="2" type="ORF">OFUS_LOCUS8773</name>
</gene>
<feature type="signal peptide" evidence="1">
    <location>
        <begin position="1"/>
        <end position="24"/>
    </location>
</feature>
<proteinExistence type="predicted"/>
<feature type="chain" id="PRO_5035891228" evidence="1">
    <location>
        <begin position="25"/>
        <end position="220"/>
    </location>
</feature>
<reference evidence="2" key="1">
    <citation type="submission" date="2022-03" db="EMBL/GenBank/DDBJ databases">
        <authorList>
            <person name="Martin C."/>
        </authorList>
    </citation>
    <scope>NUCLEOTIDE SEQUENCE</scope>
</reference>
<evidence type="ECO:0000256" key="1">
    <source>
        <dbReference type="SAM" id="SignalP"/>
    </source>
</evidence>
<sequence length="220" mass="25055">MMPQGTISVATLFILVIKVYEGYATYYVPPRQTCAYWGSWADVPGQCNPPPTCNPISKREIEHAVTKRSSPVRCTMTNYQCKVTRTCQRCGYQKRSGGSSCSRVEYKTVNRLCCKPIPTTPPPPPRPTCKWKPWGTWVKGTCMKQGQPQPNHRCPTPLHLQGKYKCYRTRRCYCDGRGYSESKYCSGPSKEYEYKPCCLPPPCKWKPWGTWIKGSCVKLG</sequence>
<accession>A0A8S4NMU9</accession>
<dbReference type="Proteomes" id="UP000749559">
    <property type="component" value="Unassembled WGS sequence"/>
</dbReference>
<dbReference type="EMBL" id="CAIIXF020000004">
    <property type="protein sequence ID" value="CAH1782312.1"/>
    <property type="molecule type" value="Genomic_DNA"/>
</dbReference>
<name>A0A8S4NMU9_OWEFU</name>
<feature type="non-terminal residue" evidence="2">
    <location>
        <position position="1"/>
    </location>
</feature>
<keyword evidence="1" id="KW-0732">Signal</keyword>
<evidence type="ECO:0000313" key="2">
    <source>
        <dbReference type="EMBL" id="CAH1782312.1"/>
    </source>
</evidence>
<evidence type="ECO:0000313" key="3">
    <source>
        <dbReference type="Proteomes" id="UP000749559"/>
    </source>
</evidence>
<comment type="caution">
    <text evidence="2">The sequence shown here is derived from an EMBL/GenBank/DDBJ whole genome shotgun (WGS) entry which is preliminary data.</text>
</comment>
<keyword evidence="3" id="KW-1185">Reference proteome</keyword>
<dbReference type="AlphaFoldDB" id="A0A8S4NMU9"/>